<keyword evidence="18" id="KW-0131">Cell cycle</keyword>
<evidence type="ECO:0000256" key="6">
    <source>
        <dbReference type="ARBA" id="ARBA00022618"/>
    </source>
</evidence>
<evidence type="ECO:0000256" key="24">
    <source>
        <dbReference type="SAM" id="MobiDB-lite"/>
    </source>
</evidence>
<dbReference type="GO" id="GO:0006302">
    <property type="term" value="P:double-strand break repair"/>
    <property type="evidence" value="ECO:0007669"/>
    <property type="project" value="TreeGrafter"/>
</dbReference>
<dbReference type="Gene3D" id="2.40.50.140">
    <property type="entry name" value="Nucleic acid-binding proteins"/>
    <property type="match status" value="1"/>
</dbReference>
<dbReference type="PANTHER" id="PTHR45674">
    <property type="entry name" value="DNA LIGASE 1/3 FAMILY MEMBER"/>
    <property type="match status" value="1"/>
</dbReference>
<keyword evidence="29" id="KW-1185">Reference proteome</keyword>
<evidence type="ECO:0000259" key="25">
    <source>
        <dbReference type="PROSITE" id="PS50064"/>
    </source>
</evidence>
<evidence type="ECO:0000256" key="11">
    <source>
        <dbReference type="ARBA" id="ARBA00022771"/>
    </source>
</evidence>
<dbReference type="PROSITE" id="PS00333">
    <property type="entry name" value="DNA_LIGASE_A2"/>
    <property type="match status" value="1"/>
</dbReference>
<keyword evidence="8" id="KW-0479">Metal-binding</keyword>
<keyword evidence="14" id="KW-0460">Magnesium</keyword>
<feature type="compositionally biased region" description="Acidic residues" evidence="24">
    <location>
        <begin position="453"/>
        <end position="474"/>
    </location>
</feature>
<dbReference type="GO" id="GO:0071897">
    <property type="term" value="P:DNA biosynthetic process"/>
    <property type="evidence" value="ECO:0007669"/>
    <property type="project" value="InterPro"/>
</dbReference>
<dbReference type="GO" id="GO:0006310">
    <property type="term" value="P:DNA recombination"/>
    <property type="evidence" value="ECO:0007669"/>
    <property type="project" value="UniProtKB-KW"/>
</dbReference>
<keyword evidence="9" id="KW-0547">Nucleotide-binding</keyword>
<dbReference type="InterPro" id="IPR001357">
    <property type="entry name" value="BRCT_dom"/>
</dbReference>
<evidence type="ECO:0000256" key="4">
    <source>
        <dbReference type="ARBA" id="ARBA00012727"/>
    </source>
</evidence>
<comment type="subcellular location">
    <subcellularLocation>
        <location evidence="2">Nucleus</location>
    </subcellularLocation>
</comment>
<dbReference type="Pfam" id="PF01068">
    <property type="entry name" value="DNA_ligase_A_M"/>
    <property type="match status" value="1"/>
</dbReference>
<dbReference type="InterPro" id="IPR012308">
    <property type="entry name" value="DNA_ligase_ATP-dep_N"/>
</dbReference>
<dbReference type="Pfam" id="PF00645">
    <property type="entry name" value="zf-PARP"/>
    <property type="match status" value="1"/>
</dbReference>
<comment type="cofactor">
    <cofactor evidence="1">
        <name>Mg(2+)</name>
        <dbReference type="ChEBI" id="CHEBI:18420"/>
    </cofactor>
</comment>
<dbReference type="GO" id="GO:0070421">
    <property type="term" value="C:DNA ligase III-XRCC1 complex"/>
    <property type="evidence" value="ECO:0007669"/>
    <property type="project" value="TreeGrafter"/>
</dbReference>
<keyword evidence="17" id="KW-0539">Nucleus</keyword>
<keyword evidence="12" id="KW-0862">Zinc</keyword>
<dbReference type="GO" id="GO:0008270">
    <property type="term" value="F:zinc ion binding"/>
    <property type="evidence" value="ECO:0007669"/>
    <property type="project" value="UniProtKB-KW"/>
</dbReference>
<evidence type="ECO:0000256" key="21">
    <source>
        <dbReference type="ARBA" id="ARBA00075785"/>
    </source>
</evidence>
<dbReference type="NCBIfam" id="TIGR00574">
    <property type="entry name" value="dnl1"/>
    <property type="match status" value="1"/>
</dbReference>
<comment type="similarity">
    <text evidence="3 23">Belongs to the ATP-dependent DNA ligase family.</text>
</comment>
<evidence type="ECO:0000256" key="10">
    <source>
        <dbReference type="ARBA" id="ARBA00022763"/>
    </source>
</evidence>
<gene>
    <name evidence="28" type="ORF">XAT740_LOCUS2469</name>
</gene>
<evidence type="ECO:0000259" key="26">
    <source>
        <dbReference type="PROSITE" id="PS50160"/>
    </source>
</evidence>
<dbReference type="PROSITE" id="PS50064">
    <property type="entry name" value="ZF_PARP_2"/>
    <property type="match status" value="1"/>
</dbReference>
<dbReference type="InterPro" id="IPR036420">
    <property type="entry name" value="BRCT_dom_sf"/>
</dbReference>
<evidence type="ECO:0000256" key="2">
    <source>
        <dbReference type="ARBA" id="ARBA00004123"/>
    </source>
</evidence>
<feature type="compositionally biased region" description="Low complexity" evidence="24">
    <location>
        <begin position="427"/>
        <end position="447"/>
    </location>
</feature>
<keyword evidence="11" id="KW-0863">Zinc-finger</keyword>
<protein>
    <recommendedName>
        <fullName evidence="20">DNA ligase 3</fullName>
        <ecNumber evidence="4">6.5.1.1</ecNumber>
    </recommendedName>
    <alternativeName>
        <fullName evidence="21">DNA ligase III</fullName>
    </alternativeName>
    <alternativeName>
        <fullName evidence="22">Polydeoxyribonucleotide synthase [ATP] 3</fullName>
    </alternativeName>
</protein>
<dbReference type="EMBL" id="CAJNOR010000086">
    <property type="protein sequence ID" value="CAF0790753.1"/>
    <property type="molecule type" value="Genomic_DNA"/>
</dbReference>
<dbReference type="SUPFAM" id="SSF52113">
    <property type="entry name" value="BRCT domain"/>
    <property type="match status" value="1"/>
</dbReference>
<dbReference type="Pfam" id="PF04679">
    <property type="entry name" value="DNA_ligase_A_C"/>
    <property type="match status" value="1"/>
</dbReference>
<keyword evidence="13" id="KW-0067">ATP-binding</keyword>
<dbReference type="FunFam" id="2.40.50.140:FF:000085">
    <property type="entry name" value="DNA ligase"/>
    <property type="match status" value="1"/>
</dbReference>
<reference evidence="28" key="1">
    <citation type="submission" date="2021-02" db="EMBL/GenBank/DDBJ databases">
        <authorList>
            <person name="Nowell W R."/>
        </authorList>
    </citation>
    <scope>NUCLEOTIDE SEQUENCE</scope>
</reference>
<comment type="caution">
    <text evidence="28">The sequence shown here is derived from an EMBL/GenBank/DDBJ whole genome shotgun (WGS) entry which is preliminary data.</text>
</comment>
<evidence type="ECO:0000256" key="5">
    <source>
        <dbReference type="ARBA" id="ARBA00022598"/>
    </source>
</evidence>
<evidence type="ECO:0000313" key="29">
    <source>
        <dbReference type="Proteomes" id="UP000663828"/>
    </source>
</evidence>
<keyword evidence="6" id="KW-0132">Cell division</keyword>
<feature type="domain" description="ATP-dependent DNA ligase family profile" evidence="26">
    <location>
        <begin position="825"/>
        <end position="959"/>
    </location>
</feature>
<dbReference type="InterPro" id="IPR036957">
    <property type="entry name" value="Znf_PARP_sf"/>
</dbReference>
<dbReference type="InterPro" id="IPR000977">
    <property type="entry name" value="DNA_ligase_ATP-dep"/>
</dbReference>
<dbReference type="InterPro" id="IPR031916">
    <property type="entry name" value="LIG3_BRCT"/>
</dbReference>
<evidence type="ECO:0000256" key="8">
    <source>
        <dbReference type="ARBA" id="ARBA00022723"/>
    </source>
</evidence>
<dbReference type="InterPro" id="IPR016059">
    <property type="entry name" value="DNA_ligase_ATP-dep_CS"/>
</dbReference>
<evidence type="ECO:0000256" key="20">
    <source>
        <dbReference type="ARBA" id="ARBA00074829"/>
    </source>
</evidence>
<keyword evidence="15" id="KW-0233">DNA recombination</keyword>
<name>A0A813RVR0_ADIRI</name>
<evidence type="ECO:0000256" key="19">
    <source>
        <dbReference type="ARBA" id="ARBA00034003"/>
    </source>
</evidence>
<evidence type="ECO:0000256" key="13">
    <source>
        <dbReference type="ARBA" id="ARBA00022840"/>
    </source>
</evidence>
<dbReference type="SUPFAM" id="SSF50249">
    <property type="entry name" value="Nucleic acid-binding proteins"/>
    <property type="match status" value="1"/>
</dbReference>
<dbReference type="FunFam" id="3.30.470.30:FF:000003">
    <property type="entry name" value="DNA ligase"/>
    <property type="match status" value="1"/>
</dbReference>
<evidence type="ECO:0000256" key="9">
    <source>
        <dbReference type="ARBA" id="ARBA00022741"/>
    </source>
</evidence>
<dbReference type="SUPFAM" id="SSF57716">
    <property type="entry name" value="Glucocorticoid receptor-like (DNA-binding domain)"/>
    <property type="match status" value="1"/>
</dbReference>
<dbReference type="Pfam" id="PF04675">
    <property type="entry name" value="DNA_ligase_A_N"/>
    <property type="match status" value="1"/>
</dbReference>
<dbReference type="AlphaFoldDB" id="A0A813RVR0"/>
<evidence type="ECO:0000256" key="23">
    <source>
        <dbReference type="RuleBase" id="RU004196"/>
    </source>
</evidence>
<evidence type="ECO:0000256" key="12">
    <source>
        <dbReference type="ARBA" id="ARBA00022833"/>
    </source>
</evidence>
<dbReference type="CDD" id="cd07967">
    <property type="entry name" value="OBF_DNA_ligase_III"/>
    <property type="match status" value="1"/>
</dbReference>
<dbReference type="PROSITE" id="PS50172">
    <property type="entry name" value="BRCT"/>
    <property type="match status" value="1"/>
</dbReference>
<dbReference type="SUPFAM" id="SSF117018">
    <property type="entry name" value="ATP-dependent DNA ligase DNA-binding domain"/>
    <property type="match status" value="1"/>
</dbReference>
<dbReference type="Gene3D" id="1.10.3260.10">
    <property type="entry name" value="DNA ligase, ATP-dependent, N-terminal domain"/>
    <property type="match status" value="1"/>
</dbReference>
<dbReference type="Gene3D" id="3.40.50.10190">
    <property type="entry name" value="BRCT domain"/>
    <property type="match status" value="1"/>
</dbReference>
<evidence type="ECO:0000256" key="14">
    <source>
        <dbReference type="ARBA" id="ARBA00022842"/>
    </source>
</evidence>
<dbReference type="Pfam" id="PF16759">
    <property type="entry name" value="LIG3_BRCT"/>
    <property type="match status" value="1"/>
</dbReference>
<keyword evidence="10" id="KW-0227">DNA damage</keyword>
<keyword evidence="5" id="KW-0436">Ligase</keyword>
<keyword evidence="16" id="KW-0234">DNA repair</keyword>
<dbReference type="Gene3D" id="3.30.1740.10">
    <property type="entry name" value="Zinc finger, PARP-type"/>
    <property type="match status" value="1"/>
</dbReference>
<dbReference type="Proteomes" id="UP000663828">
    <property type="component" value="Unassembled WGS sequence"/>
</dbReference>
<evidence type="ECO:0000256" key="15">
    <source>
        <dbReference type="ARBA" id="ARBA00023172"/>
    </source>
</evidence>
<dbReference type="InterPro" id="IPR050191">
    <property type="entry name" value="ATP-dep_DNA_ligase"/>
</dbReference>
<dbReference type="InterPro" id="IPR012340">
    <property type="entry name" value="NA-bd_OB-fold"/>
</dbReference>
<dbReference type="Gene3D" id="3.30.1490.70">
    <property type="match status" value="1"/>
</dbReference>
<dbReference type="PROSITE" id="PS50160">
    <property type="entry name" value="DNA_LIGASE_A3"/>
    <property type="match status" value="1"/>
</dbReference>
<dbReference type="SUPFAM" id="SSF56091">
    <property type="entry name" value="DNA ligase/mRNA capping enzyme, catalytic domain"/>
    <property type="match status" value="1"/>
</dbReference>
<feature type="region of interest" description="Disordered" evidence="24">
    <location>
        <begin position="1076"/>
        <end position="1136"/>
    </location>
</feature>
<accession>A0A813RVR0</accession>
<evidence type="ECO:0000256" key="22">
    <source>
        <dbReference type="ARBA" id="ARBA00077952"/>
    </source>
</evidence>
<dbReference type="GO" id="GO:0003910">
    <property type="term" value="F:DNA ligase (ATP) activity"/>
    <property type="evidence" value="ECO:0007669"/>
    <property type="project" value="UniProtKB-EC"/>
</dbReference>
<dbReference type="EC" id="6.5.1.1" evidence="4"/>
<sequence>MSECYSSQCQQDRKFLRKEFRKWTGNVLLQVGLETVSKYHYECDINVFYKLDEKQTPVDFNPNEICSFCVNRQMYTSDAQFAHIDEFNKKFNSLEEINSNLYSSYLFSTYYPEDLFRFNYTNSIYASPSSSNGSPGPVVEQTNSSICDRHIAKLVKQMAHLRMMEELESQRNAAPSIISHRPVSISSGSMNVSHILERVMKKILTAIVKKQQYSDNINICKQEQCEYEGLLDRSLSSSSCTSSSRSSLFKTRLCKQTREPTKKIKNQVHLKRGHHRRRESEQLRRAMSVHKAGCCYGTPHSTIVIEFISSIDMADNRFSIDYAKLGTSGCKKCKAKIAKGELRIAKITPSPFSEGDTMKVYHHVPCIFETFLNARATTKIIDSSTDLDGWSNISPADREIILEQIKQTQAARAGKASGKSPTKKLAKSATTPTKKTPAPVPKTTAAPIKINADDDDESTIDNNDIDIVDEDDDNTEKKRETTTDGVHVPANDDPKHPDNAFRQFRALCTKIAETNGHLAKTSIVEQFITYGTDGESFKGNLSLLFHLLLPSKGYKSIIYNLKAKQLCKHFSVIFHENATAMIQKCEECGDVAETIAEFYSTTTHVKPPPKTVLSNYDVDHYLHELGQVTREQDQIQLLRKITEKCTVNDLRMFIRLVQKDLKINAGPKHIIESLGSNAYESFQATNDLKSFIKRYLEHKTSVQNGTQLSKKLSIRIELMTPVHPMLAEPCKSVDFAFKRCPKGFYAEIKYDGERLQLHKDKTNQFKFFSRSLKPVTEHKIHQLSQYVVQAFPKGESMILDGEILLVDRKTKKPLPFGTLGVHKKKEFSEANEAFFIFDCLYYNGESLLHKTLKERREILVHHMTPIENHIVLSDLKTINKKIDLKHLINFTIAEGLEGLVLKNPDGAYEPNKRHWLKVKKDYLMEGTMADTADLVVLGAYYGTGKKGGLMSVFLLGCHDPENDRWYTVAKCGNGFDDATLEKLQGDFKPTMTKISKNPNQVPKWCNISRELVPDFIVIDPKKSPVWEITGAEFSKSKQHTANGISIRFPRVTKVREDKTWKEATNLQYLTELFEKSKPSKKENNNNDDDEDEENVFHFGDTNNSSSSTKSSPTKRKLLEIDSDDDADTDVKPSGTKILRKSAPNSLLKVRFPNLFVNQLIYLSSTLPLDEYNKLKRHIEAYGGRVLSSKDVNDDTQLSRITHCVGEKDDTFKQIDLVKEKLQSNVTHISLPTVYVWKCIANKCKL</sequence>
<keyword evidence="7" id="KW-0235">DNA replication</keyword>
<dbReference type="InterPro" id="IPR012309">
    <property type="entry name" value="DNA_ligase_ATP-dep_C"/>
</dbReference>
<feature type="compositionally biased region" description="Low complexity" evidence="24">
    <location>
        <begin position="1101"/>
        <end position="1111"/>
    </location>
</feature>
<dbReference type="InterPro" id="IPR012310">
    <property type="entry name" value="DNA_ligase_ATP-dep_cent"/>
</dbReference>
<evidence type="ECO:0000256" key="7">
    <source>
        <dbReference type="ARBA" id="ARBA00022705"/>
    </source>
</evidence>
<evidence type="ECO:0000256" key="1">
    <source>
        <dbReference type="ARBA" id="ARBA00001946"/>
    </source>
</evidence>
<dbReference type="Gene3D" id="3.30.470.30">
    <property type="entry name" value="DNA ligase/mRNA capping enzyme"/>
    <property type="match status" value="1"/>
</dbReference>
<feature type="domain" description="PARP-type" evidence="25">
    <location>
        <begin position="318"/>
        <end position="409"/>
    </location>
</feature>
<evidence type="ECO:0000256" key="17">
    <source>
        <dbReference type="ARBA" id="ARBA00023242"/>
    </source>
</evidence>
<feature type="domain" description="BRCT" evidence="27">
    <location>
        <begin position="1150"/>
        <end position="1245"/>
    </location>
</feature>
<dbReference type="SMART" id="SM01336">
    <property type="entry name" value="zf-PARP"/>
    <property type="match status" value="1"/>
</dbReference>
<dbReference type="PANTHER" id="PTHR45674:SF9">
    <property type="entry name" value="DNA LIGASE 3"/>
    <property type="match status" value="1"/>
</dbReference>
<proteinExistence type="inferred from homology"/>
<dbReference type="GO" id="GO:0003677">
    <property type="term" value="F:DNA binding"/>
    <property type="evidence" value="ECO:0007669"/>
    <property type="project" value="InterPro"/>
</dbReference>
<dbReference type="GO" id="GO:0005524">
    <property type="term" value="F:ATP binding"/>
    <property type="evidence" value="ECO:0007669"/>
    <property type="project" value="UniProtKB-KW"/>
</dbReference>
<dbReference type="InterPro" id="IPR001510">
    <property type="entry name" value="Znf_PARP"/>
</dbReference>
<feature type="region of interest" description="Disordered" evidence="24">
    <location>
        <begin position="411"/>
        <end position="497"/>
    </location>
</feature>
<dbReference type="CDD" id="cd07902">
    <property type="entry name" value="Adenylation_DNA_ligase_III"/>
    <property type="match status" value="1"/>
</dbReference>
<evidence type="ECO:0000313" key="28">
    <source>
        <dbReference type="EMBL" id="CAF0790753.1"/>
    </source>
</evidence>
<dbReference type="GO" id="GO:0051301">
    <property type="term" value="P:cell division"/>
    <property type="evidence" value="ECO:0007669"/>
    <property type="project" value="UniProtKB-KW"/>
</dbReference>
<dbReference type="InterPro" id="IPR036599">
    <property type="entry name" value="DNA_ligase_N_sf"/>
</dbReference>
<evidence type="ECO:0000256" key="16">
    <source>
        <dbReference type="ARBA" id="ARBA00023204"/>
    </source>
</evidence>
<evidence type="ECO:0000256" key="18">
    <source>
        <dbReference type="ARBA" id="ARBA00023306"/>
    </source>
</evidence>
<evidence type="ECO:0000256" key="3">
    <source>
        <dbReference type="ARBA" id="ARBA00007572"/>
    </source>
</evidence>
<organism evidence="28 29">
    <name type="scientific">Adineta ricciae</name>
    <name type="common">Rotifer</name>
    <dbReference type="NCBI Taxonomy" id="249248"/>
    <lineage>
        <taxon>Eukaryota</taxon>
        <taxon>Metazoa</taxon>
        <taxon>Spiralia</taxon>
        <taxon>Gnathifera</taxon>
        <taxon>Rotifera</taxon>
        <taxon>Eurotatoria</taxon>
        <taxon>Bdelloidea</taxon>
        <taxon>Adinetida</taxon>
        <taxon>Adinetidae</taxon>
        <taxon>Adineta</taxon>
    </lineage>
</organism>
<evidence type="ECO:0000259" key="27">
    <source>
        <dbReference type="PROSITE" id="PS50172"/>
    </source>
</evidence>
<dbReference type="GO" id="GO:0006273">
    <property type="term" value="P:lagging strand elongation"/>
    <property type="evidence" value="ECO:0007669"/>
    <property type="project" value="TreeGrafter"/>
</dbReference>
<comment type="catalytic activity">
    <reaction evidence="19">
        <text>ATP + (deoxyribonucleotide)n-3'-hydroxyl + 5'-phospho-(deoxyribonucleotide)m = (deoxyribonucleotide)n+m + AMP + diphosphate.</text>
        <dbReference type="EC" id="6.5.1.1"/>
    </reaction>
</comment>